<reference evidence="3 4" key="1">
    <citation type="submission" date="2019-10" db="EMBL/GenBank/DDBJ databases">
        <title>Taxonomy of Antarctic Massilia spp.: description of Massilia rubra sp. nov., Massilia aquatica sp. nov., Massilia mucilaginosa sp. nov., Massilia frigida sp. nov. isolated from streams, lakes and regoliths.</title>
        <authorList>
            <person name="Holochova P."/>
            <person name="Sedlacek I."/>
            <person name="Kralova S."/>
            <person name="Maslanova I."/>
            <person name="Busse H.-J."/>
            <person name="Stankova E."/>
            <person name="Vrbovska V."/>
            <person name="Kovarovic V."/>
            <person name="Bartak M."/>
            <person name="Svec P."/>
            <person name="Pantucek R."/>
        </authorList>
    </citation>
    <scope>NUCLEOTIDE SEQUENCE [LARGE SCALE GENOMIC DNA]</scope>
    <source>
        <strain evidence="3 4">CCM 8733</strain>
    </source>
</reference>
<comment type="caution">
    <text evidence="3">The sequence shown here is derived from an EMBL/GenBank/DDBJ whole genome shotgun (WGS) entry which is preliminary data.</text>
</comment>
<dbReference type="RefSeq" id="WP_166874451.1">
    <property type="nucleotide sequence ID" value="NZ_WHJH01000010.1"/>
</dbReference>
<gene>
    <name evidence="3" type="ORF">F2P45_11465</name>
</gene>
<evidence type="ECO:0000256" key="1">
    <source>
        <dbReference type="SAM" id="Coils"/>
    </source>
</evidence>
<feature type="region of interest" description="Disordered" evidence="2">
    <location>
        <begin position="104"/>
        <end position="136"/>
    </location>
</feature>
<evidence type="ECO:0000313" key="3">
    <source>
        <dbReference type="EMBL" id="NHZ89626.1"/>
    </source>
</evidence>
<feature type="compositionally biased region" description="Low complexity" evidence="2">
    <location>
        <begin position="115"/>
        <end position="128"/>
    </location>
</feature>
<sequence>MVRPSFFAGQLLTDDDLQALTNYVVTRQRMHNRFLVGSGVACGLAVTCAPCPGGRVIVQPGYAVDCCGNEIVVPCAVELDINAMVRALRISLHGQDCGDPCAAPVKDRSKQSRIGATGTATAGTAGTAEASSVPADGQASARGRRYCLYLNYCEEPGDLVAPYSQDDSCAVTCQPSRIREGFTFELRCPADDPAPLTFIDRLECCIGDLRETDRKSAALERTQVYAQRNELGVAAYKLKAPPPFGAEDAALISGANATFGKVAAEFMKASDPGPLQEQILRAALDKVHAVGAATARFNMLSPDERVKTLAAHHGLDAAMATNRETLEKAAPALGSQADQLLASTFERTMARSIIAETLKYANPDLAEPEARSQQAYVYAYNGVATPAANQQAHQSLAEFKAWLLRKIDECPPTGQCCLATEIEAIHIPGGEDSTEETQRATQKLVRALIRYLLDCICAALLPPCPTCDDAAVKLACVRIDDCNVCEICNLERTFLLTEHNLRYWMPLLHTFGEGLERLCCDFADRFRRDSPTPAPNPHELSSTHGALKKQTAFFKSGSRLGDLSAFGEAFPNLVRLTGLDVNDVRSSLNIGANVGRVTARDPVITSLAARYTDTDTLRIKGSDAVARAFASSPASELVRSEVEAQFRDVTDQIDKRLSPQALSGAQVFMDLKQELDAQREANAKLTKRLDALEKRKPQ</sequence>
<protein>
    <submittedName>
        <fullName evidence="3">Uncharacterized protein</fullName>
    </submittedName>
</protein>
<name>A0ABX0NS38_9BURK</name>
<evidence type="ECO:0000313" key="4">
    <source>
        <dbReference type="Proteomes" id="UP000609726"/>
    </source>
</evidence>
<proteinExistence type="predicted"/>
<evidence type="ECO:0000256" key="2">
    <source>
        <dbReference type="SAM" id="MobiDB-lite"/>
    </source>
</evidence>
<keyword evidence="1" id="KW-0175">Coiled coil</keyword>
<dbReference type="EMBL" id="WHJH01000010">
    <property type="protein sequence ID" value="NHZ89626.1"/>
    <property type="molecule type" value="Genomic_DNA"/>
</dbReference>
<feature type="coiled-coil region" evidence="1">
    <location>
        <begin position="668"/>
        <end position="695"/>
    </location>
</feature>
<accession>A0ABX0NS38</accession>
<dbReference type="Proteomes" id="UP000609726">
    <property type="component" value="Unassembled WGS sequence"/>
</dbReference>
<keyword evidence="4" id="KW-1185">Reference proteome</keyword>
<organism evidence="3 4">
    <name type="scientific">Massilia mucilaginosa</name>
    <dbReference type="NCBI Taxonomy" id="2609282"/>
    <lineage>
        <taxon>Bacteria</taxon>
        <taxon>Pseudomonadati</taxon>
        <taxon>Pseudomonadota</taxon>
        <taxon>Betaproteobacteria</taxon>
        <taxon>Burkholderiales</taxon>
        <taxon>Oxalobacteraceae</taxon>
        <taxon>Telluria group</taxon>
        <taxon>Massilia</taxon>
    </lineage>
</organism>